<organism evidence="2">
    <name type="scientific">Arabidopsis lyrata subsp. lyrata</name>
    <name type="common">Lyre-leaved rock-cress</name>
    <dbReference type="NCBI Taxonomy" id="81972"/>
    <lineage>
        <taxon>Eukaryota</taxon>
        <taxon>Viridiplantae</taxon>
        <taxon>Streptophyta</taxon>
        <taxon>Embryophyta</taxon>
        <taxon>Tracheophyta</taxon>
        <taxon>Spermatophyta</taxon>
        <taxon>Magnoliopsida</taxon>
        <taxon>eudicotyledons</taxon>
        <taxon>Gunneridae</taxon>
        <taxon>Pentapetalae</taxon>
        <taxon>rosids</taxon>
        <taxon>malvids</taxon>
        <taxon>Brassicales</taxon>
        <taxon>Brassicaceae</taxon>
        <taxon>Camelineae</taxon>
        <taxon>Arabidopsis</taxon>
    </lineage>
</organism>
<dbReference type="Proteomes" id="UP000008694">
    <property type="component" value="Unassembled WGS sequence"/>
</dbReference>
<dbReference type="AlphaFoldDB" id="D7MVQ2"/>
<accession>D7MVQ2</accession>
<sequence>MGHYATVWDQKEASEIIKDWNGVDQVLLRNPHGASAKAIFKPPKSMRGGIQICYPQV</sequence>
<evidence type="ECO:0000313" key="1">
    <source>
        <dbReference type="EMBL" id="EFH39381.1"/>
    </source>
</evidence>
<proteinExistence type="predicted"/>
<name>D7MVQ2_ARALL</name>
<protein>
    <submittedName>
        <fullName evidence="1">Uncharacterized protein</fullName>
    </submittedName>
</protein>
<dbReference type="STRING" id="81972.D7MVQ2"/>
<dbReference type="EMBL" id="GL348731">
    <property type="protein sequence ID" value="EFH39381.1"/>
    <property type="molecule type" value="Genomic_DNA"/>
</dbReference>
<dbReference type="HOGENOM" id="CLU_194788_0_0_1"/>
<dbReference type="Gramene" id="scaffold_2000002.1">
    <property type="protein sequence ID" value="scaffold_2000002.1"/>
    <property type="gene ID" value="scaffold_2000002.1"/>
</dbReference>
<gene>
    <name evidence="1" type="ORF">ARALYDRAFT_920329</name>
</gene>
<evidence type="ECO:0000313" key="2">
    <source>
        <dbReference type="Proteomes" id="UP000008694"/>
    </source>
</evidence>
<keyword evidence="2" id="KW-1185">Reference proteome</keyword>
<dbReference type="eggNOG" id="KOG1594">
    <property type="taxonomic scope" value="Eukaryota"/>
</dbReference>
<reference evidence="2" key="1">
    <citation type="journal article" date="2011" name="Nat. Genet.">
        <title>The Arabidopsis lyrata genome sequence and the basis of rapid genome size change.</title>
        <authorList>
            <person name="Hu T.T."/>
            <person name="Pattyn P."/>
            <person name="Bakker E.G."/>
            <person name="Cao J."/>
            <person name="Cheng J.-F."/>
            <person name="Clark R.M."/>
            <person name="Fahlgren N."/>
            <person name="Fawcett J.A."/>
            <person name="Grimwood J."/>
            <person name="Gundlach H."/>
            <person name="Haberer G."/>
            <person name="Hollister J.D."/>
            <person name="Ossowski S."/>
            <person name="Ottilar R.P."/>
            <person name="Salamov A.A."/>
            <person name="Schneeberger K."/>
            <person name="Spannagl M."/>
            <person name="Wang X."/>
            <person name="Yang L."/>
            <person name="Nasrallah M.E."/>
            <person name="Bergelson J."/>
            <person name="Carrington J.C."/>
            <person name="Gaut B.S."/>
            <person name="Schmutz J."/>
            <person name="Mayer K.F.X."/>
            <person name="Van de Peer Y."/>
            <person name="Grigoriev I.V."/>
            <person name="Nordborg M."/>
            <person name="Weigel D."/>
            <person name="Guo Y.-L."/>
        </authorList>
    </citation>
    <scope>NUCLEOTIDE SEQUENCE [LARGE SCALE GENOMIC DNA]</scope>
    <source>
        <strain evidence="2">cv. MN47</strain>
    </source>
</reference>